<gene>
    <name evidence="2" type="ORF">S01H4_52115</name>
</gene>
<sequence>MTEPYFKPKSPALQRIICDLKSNDVRIQIIGYVKELISNSEFILKDNSGEIKVTFEKSDFSIKKDLLINVIGELEINVEG</sequence>
<name>X1DPS1_9ZZZZ</name>
<evidence type="ECO:0000256" key="1">
    <source>
        <dbReference type="ARBA" id="ARBA00022729"/>
    </source>
</evidence>
<dbReference type="Pfam" id="PF04076">
    <property type="entry name" value="BOF"/>
    <property type="match status" value="1"/>
</dbReference>
<dbReference type="InterPro" id="IPR036700">
    <property type="entry name" value="BOBF_sf"/>
</dbReference>
<reference evidence="2" key="1">
    <citation type="journal article" date="2014" name="Front. Microbiol.">
        <title>High frequency of phylogenetically diverse reductive dehalogenase-homologous genes in deep subseafloor sedimentary metagenomes.</title>
        <authorList>
            <person name="Kawai M."/>
            <person name="Futagami T."/>
            <person name="Toyoda A."/>
            <person name="Takaki Y."/>
            <person name="Nishi S."/>
            <person name="Hori S."/>
            <person name="Arai W."/>
            <person name="Tsubouchi T."/>
            <person name="Morono Y."/>
            <person name="Uchiyama I."/>
            <person name="Ito T."/>
            <person name="Fujiyama A."/>
            <person name="Inagaki F."/>
            <person name="Takami H."/>
        </authorList>
    </citation>
    <scope>NUCLEOTIDE SEQUENCE</scope>
    <source>
        <strain evidence="2">Expedition CK06-06</strain>
    </source>
</reference>
<evidence type="ECO:0000313" key="2">
    <source>
        <dbReference type="EMBL" id="GAH10255.1"/>
    </source>
</evidence>
<comment type="caution">
    <text evidence="2">The sequence shown here is derived from an EMBL/GenBank/DDBJ whole genome shotgun (WGS) entry which is preliminary data.</text>
</comment>
<dbReference type="SUPFAM" id="SSF101756">
    <property type="entry name" value="Hypothetical protein YgiW"/>
    <property type="match status" value="1"/>
</dbReference>
<proteinExistence type="predicted"/>
<organism evidence="2">
    <name type="scientific">marine sediment metagenome</name>
    <dbReference type="NCBI Taxonomy" id="412755"/>
    <lineage>
        <taxon>unclassified sequences</taxon>
        <taxon>metagenomes</taxon>
        <taxon>ecological metagenomes</taxon>
    </lineage>
</organism>
<dbReference type="Gene3D" id="2.40.50.200">
    <property type="entry name" value="Bacterial OB-fold"/>
    <property type="match status" value="1"/>
</dbReference>
<dbReference type="EMBL" id="BART01029741">
    <property type="protein sequence ID" value="GAH10255.1"/>
    <property type="molecule type" value="Genomic_DNA"/>
</dbReference>
<protein>
    <submittedName>
        <fullName evidence="2">Uncharacterized protein</fullName>
    </submittedName>
</protein>
<keyword evidence="1" id="KW-0732">Signal</keyword>
<accession>X1DPS1</accession>
<dbReference type="InterPro" id="IPR005220">
    <property type="entry name" value="CarO-like"/>
</dbReference>
<dbReference type="AlphaFoldDB" id="X1DPS1"/>
<feature type="non-terminal residue" evidence="2">
    <location>
        <position position="80"/>
    </location>
</feature>